<dbReference type="EMBL" id="CAJOBH010081017">
    <property type="protein sequence ID" value="CAF4517189.1"/>
    <property type="molecule type" value="Genomic_DNA"/>
</dbReference>
<accession>A0A8S2XW30</accession>
<dbReference type="InterPro" id="IPR041134">
    <property type="entry name" value="Vault_2"/>
</dbReference>
<dbReference type="Gene3D" id="2.30.30.560">
    <property type="match status" value="1"/>
</dbReference>
<evidence type="ECO:0000259" key="1">
    <source>
        <dbReference type="Pfam" id="PF17794"/>
    </source>
</evidence>
<evidence type="ECO:0000313" key="3">
    <source>
        <dbReference type="Proteomes" id="UP000681967"/>
    </source>
</evidence>
<dbReference type="AlphaFoldDB" id="A0A8S2XW30"/>
<name>A0A8S2XW30_9BILA</name>
<protein>
    <recommendedName>
        <fullName evidence="1">Major vault protein repeat domain-containing protein</fullName>
    </recommendedName>
</protein>
<reference evidence="2" key="1">
    <citation type="submission" date="2021-02" db="EMBL/GenBank/DDBJ databases">
        <authorList>
            <person name="Nowell W R."/>
        </authorList>
    </citation>
    <scope>NUCLEOTIDE SEQUENCE</scope>
</reference>
<evidence type="ECO:0000313" key="2">
    <source>
        <dbReference type="EMBL" id="CAF4517189.1"/>
    </source>
</evidence>
<comment type="caution">
    <text evidence="2">The sequence shown here is derived from an EMBL/GenBank/DDBJ whole genome shotgun (WGS) entry which is preliminary data.</text>
</comment>
<dbReference type="Proteomes" id="UP000681967">
    <property type="component" value="Unassembled WGS sequence"/>
</dbReference>
<feature type="non-terminal residue" evidence="2">
    <location>
        <position position="1"/>
    </location>
</feature>
<sequence>VVKNENGQAQFDKNGQVKLSYGSLDVRLEQDYKEPFPLYPGEVLNQVRRIKLLKIFFNTIC</sequence>
<feature type="domain" description="Major vault protein repeat" evidence="1">
    <location>
        <begin position="1"/>
        <end position="45"/>
    </location>
</feature>
<dbReference type="InterPro" id="IPR043179">
    <property type="entry name" value="Vault_2_sf"/>
</dbReference>
<dbReference type="Pfam" id="PF17794">
    <property type="entry name" value="Vault_2"/>
    <property type="match status" value="1"/>
</dbReference>
<proteinExistence type="predicted"/>
<organism evidence="2 3">
    <name type="scientific">Rotaria magnacalcarata</name>
    <dbReference type="NCBI Taxonomy" id="392030"/>
    <lineage>
        <taxon>Eukaryota</taxon>
        <taxon>Metazoa</taxon>
        <taxon>Spiralia</taxon>
        <taxon>Gnathifera</taxon>
        <taxon>Rotifera</taxon>
        <taxon>Eurotatoria</taxon>
        <taxon>Bdelloidea</taxon>
        <taxon>Philodinida</taxon>
        <taxon>Philodinidae</taxon>
        <taxon>Rotaria</taxon>
    </lineage>
</organism>
<gene>
    <name evidence="2" type="ORF">BYL167_LOCUS36745</name>
</gene>